<dbReference type="Proteomes" id="UP000187203">
    <property type="component" value="Unassembled WGS sequence"/>
</dbReference>
<keyword evidence="1" id="KW-0812">Transmembrane</keyword>
<evidence type="ECO:0000256" key="2">
    <source>
        <dbReference type="SAM" id="SignalP"/>
    </source>
</evidence>
<accession>A0A1R3KW60</accession>
<keyword evidence="1" id="KW-1133">Transmembrane helix</keyword>
<keyword evidence="1" id="KW-0472">Membrane</keyword>
<comment type="caution">
    <text evidence="3">The sequence shown here is derived from an EMBL/GenBank/DDBJ whole genome shotgun (WGS) entry which is preliminary data.</text>
</comment>
<feature type="transmembrane region" description="Helical" evidence="1">
    <location>
        <begin position="76"/>
        <end position="100"/>
    </location>
</feature>
<feature type="transmembrane region" description="Helical" evidence="1">
    <location>
        <begin position="152"/>
        <end position="171"/>
    </location>
</feature>
<dbReference type="EMBL" id="AWUE01010811">
    <property type="protein sequence ID" value="OMP11278.1"/>
    <property type="molecule type" value="Genomic_DNA"/>
</dbReference>
<proteinExistence type="predicted"/>
<feature type="transmembrane region" description="Helical" evidence="1">
    <location>
        <begin position="112"/>
        <end position="132"/>
    </location>
</feature>
<gene>
    <name evidence="3" type="ORF">COLO4_03925</name>
</gene>
<feature type="chain" id="PRO_5012955313" evidence="2">
    <location>
        <begin position="25"/>
        <end position="187"/>
    </location>
</feature>
<evidence type="ECO:0000313" key="3">
    <source>
        <dbReference type="EMBL" id="OMP11278.1"/>
    </source>
</evidence>
<keyword evidence="4" id="KW-1185">Reference proteome</keyword>
<name>A0A1R3KW60_9ROSI</name>
<evidence type="ECO:0000313" key="4">
    <source>
        <dbReference type="Proteomes" id="UP000187203"/>
    </source>
</evidence>
<dbReference type="AlphaFoldDB" id="A0A1R3KW60"/>
<evidence type="ECO:0000256" key="1">
    <source>
        <dbReference type="SAM" id="Phobius"/>
    </source>
</evidence>
<keyword evidence="2" id="KW-0732">Signal</keyword>
<organism evidence="3 4">
    <name type="scientific">Corchorus olitorius</name>
    <dbReference type="NCBI Taxonomy" id="93759"/>
    <lineage>
        <taxon>Eukaryota</taxon>
        <taxon>Viridiplantae</taxon>
        <taxon>Streptophyta</taxon>
        <taxon>Embryophyta</taxon>
        <taxon>Tracheophyta</taxon>
        <taxon>Spermatophyta</taxon>
        <taxon>Magnoliopsida</taxon>
        <taxon>eudicotyledons</taxon>
        <taxon>Gunneridae</taxon>
        <taxon>Pentapetalae</taxon>
        <taxon>rosids</taxon>
        <taxon>malvids</taxon>
        <taxon>Malvales</taxon>
        <taxon>Malvaceae</taxon>
        <taxon>Grewioideae</taxon>
        <taxon>Apeibeae</taxon>
        <taxon>Corchorus</taxon>
    </lineage>
</organism>
<reference evidence="4" key="1">
    <citation type="submission" date="2013-09" db="EMBL/GenBank/DDBJ databases">
        <title>Corchorus olitorius genome sequencing.</title>
        <authorList>
            <person name="Alam M."/>
            <person name="Haque M.S."/>
            <person name="Islam M.S."/>
            <person name="Emdad E.M."/>
            <person name="Islam M.M."/>
            <person name="Ahmed B."/>
            <person name="Halim A."/>
            <person name="Hossen Q.M.M."/>
            <person name="Hossain M.Z."/>
            <person name="Ahmed R."/>
            <person name="Khan M.M."/>
            <person name="Islam R."/>
            <person name="Rashid M.M."/>
            <person name="Khan S.A."/>
            <person name="Rahman M.S."/>
            <person name="Alam M."/>
            <person name="Yahiya A.S."/>
            <person name="Khan M.S."/>
            <person name="Azam M.S."/>
            <person name="Haque T."/>
            <person name="Lashkar M.Z.H."/>
            <person name="Akhand A.I."/>
            <person name="Morshed G."/>
            <person name="Roy S."/>
            <person name="Uddin K.S."/>
            <person name="Rabeya T."/>
            <person name="Hossain A.S."/>
            <person name="Chowdhury A."/>
            <person name="Snigdha A.R."/>
            <person name="Mortoza M.S."/>
            <person name="Matin S.A."/>
            <person name="Hoque S.M.E."/>
            <person name="Islam M.K."/>
            <person name="Roy D.K."/>
            <person name="Haider R."/>
            <person name="Moosa M.M."/>
            <person name="Elias S.M."/>
            <person name="Hasan A.M."/>
            <person name="Jahan S."/>
            <person name="Shafiuddin M."/>
            <person name="Mahmood N."/>
            <person name="Shommy N.S."/>
        </authorList>
    </citation>
    <scope>NUCLEOTIDE SEQUENCE [LARGE SCALE GENOMIC DNA]</scope>
    <source>
        <strain evidence="4">cv. O-4</strain>
    </source>
</reference>
<sequence>MISSPSLLLLLCLLTCSLIPCLIGCSSLSIVQVFALQFSHCPRSCECEEGAGDSAIFFISRYHSKSSIAHVVHHEVSAIGIFVLFLALSHSSSLLFRLILPRKVIQIIAHNLMILLFVNCLPMLGPLLSWFTRKAPESLSSTAVTPRSLMSLSPSLFVEVSLMSLSHWLFVEVRPSENFYALFGCFA</sequence>
<protein>
    <submittedName>
        <fullName evidence="3">Subunit of the ESCRT-I complex</fullName>
    </submittedName>
</protein>
<feature type="signal peptide" evidence="2">
    <location>
        <begin position="1"/>
        <end position="24"/>
    </location>
</feature>